<name>A0A843WG87_COLES</name>
<evidence type="ECO:0000313" key="1">
    <source>
        <dbReference type="EMBL" id="MQM05758.1"/>
    </source>
</evidence>
<gene>
    <name evidence="1" type="ORF">Taro_038569</name>
</gene>
<evidence type="ECO:0000313" key="2">
    <source>
        <dbReference type="Proteomes" id="UP000652761"/>
    </source>
</evidence>
<accession>A0A843WG87</accession>
<organism evidence="1 2">
    <name type="scientific">Colocasia esculenta</name>
    <name type="common">Wild taro</name>
    <name type="synonym">Arum esculentum</name>
    <dbReference type="NCBI Taxonomy" id="4460"/>
    <lineage>
        <taxon>Eukaryota</taxon>
        <taxon>Viridiplantae</taxon>
        <taxon>Streptophyta</taxon>
        <taxon>Embryophyta</taxon>
        <taxon>Tracheophyta</taxon>
        <taxon>Spermatophyta</taxon>
        <taxon>Magnoliopsida</taxon>
        <taxon>Liliopsida</taxon>
        <taxon>Araceae</taxon>
        <taxon>Aroideae</taxon>
        <taxon>Colocasieae</taxon>
        <taxon>Colocasia</taxon>
    </lineage>
</organism>
<proteinExistence type="predicted"/>
<dbReference type="AlphaFoldDB" id="A0A843WG87"/>
<protein>
    <submittedName>
        <fullName evidence="1">Uncharacterized protein</fullName>
    </submittedName>
</protein>
<comment type="caution">
    <text evidence="1">The sequence shown here is derived from an EMBL/GenBank/DDBJ whole genome shotgun (WGS) entry which is preliminary data.</text>
</comment>
<keyword evidence="2" id="KW-1185">Reference proteome</keyword>
<dbReference type="EMBL" id="NMUH01003470">
    <property type="protein sequence ID" value="MQM05758.1"/>
    <property type="molecule type" value="Genomic_DNA"/>
</dbReference>
<sequence>MVCVLRLSTEKEGVGAQRTWISLEEVEAKEEEDKKKEQTLVQKLMGRLKVGHQLLHPLHWKNLSSVLANCCEMPSSSSISCCSDQQSVITFLCSFRVMMGAAGDGVSFDFHDTMVVR</sequence>
<dbReference type="Proteomes" id="UP000652761">
    <property type="component" value="Unassembled WGS sequence"/>
</dbReference>
<reference evidence="1" key="1">
    <citation type="submission" date="2017-07" db="EMBL/GenBank/DDBJ databases">
        <title>Taro Niue Genome Assembly and Annotation.</title>
        <authorList>
            <person name="Atibalentja N."/>
            <person name="Keating K."/>
            <person name="Fields C.J."/>
        </authorList>
    </citation>
    <scope>NUCLEOTIDE SEQUENCE</scope>
    <source>
        <strain evidence="1">Niue_2</strain>
        <tissue evidence="1">Leaf</tissue>
    </source>
</reference>